<protein>
    <recommendedName>
        <fullName evidence="4">Glycosyl transferase family 1 domain-containing protein</fullName>
    </recommendedName>
</protein>
<gene>
    <name evidence="5" type="ORF">AVDCRST_MAG73-2196</name>
</gene>
<feature type="region of interest" description="Disordered" evidence="3">
    <location>
        <begin position="355"/>
        <end position="378"/>
    </location>
</feature>
<name>A0A6J4UBC0_9BACT</name>
<feature type="domain" description="Glycosyl transferase family 1" evidence="4">
    <location>
        <begin position="5"/>
        <end position="140"/>
    </location>
</feature>
<dbReference type="PANTHER" id="PTHR12526">
    <property type="entry name" value="GLYCOSYLTRANSFERASE"/>
    <property type="match status" value="1"/>
</dbReference>
<dbReference type="Gene3D" id="3.40.50.2000">
    <property type="entry name" value="Glycogen Phosphorylase B"/>
    <property type="match status" value="2"/>
</dbReference>
<dbReference type="SUPFAM" id="SSF53756">
    <property type="entry name" value="UDP-Glycosyltransferase/glycogen phosphorylase"/>
    <property type="match status" value="1"/>
</dbReference>
<reference evidence="5" key="1">
    <citation type="submission" date="2020-02" db="EMBL/GenBank/DDBJ databases">
        <authorList>
            <person name="Meier V. D."/>
        </authorList>
    </citation>
    <scope>NUCLEOTIDE SEQUENCE</scope>
    <source>
        <strain evidence="5">AVDCRST_MAG73</strain>
    </source>
</reference>
<accession>A0A6J4UBC0</accession>
<dbReference type="CDD" id="cd03801">
    <property type="entry name" value="GT4_PimA-like"/>
    <property type="match status" value="1"/>
</dbReference>
<dbReference type="GO" id="GO:0016757">
    <property type="term" value="F:glycosyltransferase activity"/>
    <property type="evidence" value="ECO:0007669"/>
    <property type="project" value="UniProtKB-KW"/>
</dbReference>
<dbReference type="InterPro" id="IPR001296">
    <property type="entry name" value="Glyco_trans_1"/>
</dbReference>
<dbReference type="PANTHER" id="PTHR12526:SF510">
    <property type="entry name" value="D-INOSITOL 3-PHOSPHATE GLYCOSYLTRANSFERASE"/>
    <property type="match status" value="1"/>
</dbReference>
<feature type="compositionally biased region" description="Low complexity" evidence="3">
    <location>
        <begin position="355"/>
        <end position="367"/>
    </location>
</feature>
<proteinExistence type="predicted"/>
<dbReference type="AlphaFoldDB" id="A0A6J4UBC0"/>
<organism evidence="5">
    <name type="scientific">uncultured Thermomicrobiales bacterium</name>
    <dbReference type="NCBI Taxonomy" id="1645740"/>
    <lineage>
        <taxon>Bacteria</taxon>
        <taxon>Pseudomonadati</taxon>
        <taxon>Thermomicrobiota</taxon>
        <taxon>Thermomicrobia</taxon>
        <taxon>Thermomicrobiales</taxon>
        <taxon>environmental samples</taxon>
    </lineage>
</organism>
<evidence type="ECO:0000256" key="1">
    <source>
        <dbReference type="ARBA" id="ARBA00022676"/>
    </source>
</evidence>
<sequence>MPTLLRALAAVPAVAALLVGDGDLRPSYERLRDDLGLGGRVAFAGRVPACDLPAVHRAADFLVLPSETRGEAFGMVLIEALASGRPVIATDLPGVRSVVAPNQDGLLVPPANPAALAAAIDHLAAMDPAERAAMGARGRHKVEQAYTWDRIGAQLDRLYRSVPRERAARRRPVRPSGPALSLWRALINVACDLVRGRVARLFGHRRDALPDRPVQGLRVGRRGCVLRRGGFHSQHRGHGADPDLQGVVADRRLGPFQVRLDRRLRRIDRRGGEAVSRRLDPAFDRHEVRVVGVDDLLRPGKTAPFAFLLGPRPRRLGLSGQFVRPPRRRLRLLPRLFRFAQHPFQIAHFGSPIAARSRSRPAQRAGSVLPMSRHRHAS</sequence>
<keyword evidence="1" id="KW-0328">Glycosyltransferase</keyword>
<dbReference type="Pfam" id="PF00534">
    <property type="entry name" value="Glycos_transf_1"/>
    <property type="match status" value="1"/>
</dbReference>
<evidence type="ECO:0000259" key="4">
    <source>
        <dbReference type="Pfam" id="PF00534"/>
    </source>
</evidence>
<evidence type="ECO:0000313" key="5">
    <source>
        <dbReference type="EMBL" id="CAA9543728.1"/>
    </source>
</evidence>
<evidence type="ECO:0000256" key="2">
    <source>
        <dbReference type="ARBA" id="ARBA00022679"/>
    </source>
</evidence>
<dbReference type="EMBL" id="CADCWE010000139">
    <property type="protein sequence ID" value="CAA9543728.1"/>
    <property type="molecule type" value="Genomic_DNA"/>
</dbReference>
<evidence type="ECO:0000256" key="3">
    <source>
        <dbReference type="SAM" id="MobiDB-lite"/>
    </source>
</evidence>
<keyword evidence="2" id="KW-0808">Transferase</keyword>